<keyword evidence="2" id="KW-1185">Reference proteome</keyword>
<dbReference type="AlphaFoldDB" id="F3GNV9"/>
<evidence type="ECO:0000313" key="1">
    <source>
        <dbReference type="EMBL" id="EGH48762.1"/>
    </source>
</evidence>
<evidence type="ECO:0000313" key="2">
    <source>
        <dbReference type="Proteomes" id="UP000004986"/>
    </source>
</evidence>
<dbReference type="NCBIfam" id="TIGR01731">
    <property type="entry name" value="fil_hemag_20aa"/>
    <property type="match status" value="2"/>
</dbReference>
<feature type="non-terminal residue" evidence="1">
    <location>
        <position position="55"/>
    </location>
</feature>
<gene>
    <name evidence="1" type="ORF">PSYPI_43129</name>
</gene>
<sequence>MPQWTSKAAGLANTNGSVSSAGTGALNFNGAVVNQGGQIVSDAQLTLTSGSLDNS</sequence>
<dbReference type="InterPro" id="IPR010069">
    <property type="entry name" value="CdiA_FHA1_rpt"/>
</dbReference>
<accession>F3GNV9</accession>
<dbReference type="HOGENOM" id="CLU_3037243_0_0_6"/>
<dbReference type="EMBL" id="AEAI01003457">
    <property type="protein sequence ID" value="EGH48762.1"/>
    <property type="molecule type" value="Genomic_DNA"/>
</dbReference>
<reference evidence="1 2" key="1">
    <citation type="journal article" date="2011" name="PLoS Pathog.">
        <title>Dynamic evolution of pathogenicity revealed by sequencing and comparative genomics of 19 Pseudomonas syringae isolates.</title>
        <authorList>
            <person name="Baltrus D.A."/>
            <person name="Nishimura M.T."/>
            <person name="Romanchuk A."/>
            <person name="Chang J.H."/>
            <person name="Mukhtar M.S."/>
            <person name="Cherkis K."/>
            <person name="Roach J."/>
            <person name="Grant S.R."/>
            <person name="Jones C.D."/>
            <person name="Dangl J.L."/>
        </authorList>
    </citation>
    <scope>NUCLEOTIDE SEQUENCE [LARGE SCALE GENOMIC DNA]</scope>
    <source>
        <strain evidence="1 2">1704B</strain>
    </source>
</reference>
<comment type="caution">
    <text evidence="1">The sequence shown here is derived from an EMBL/GenBank/DDBJ whole genome shotgun (WGS) entry which is preliminary data.</text>
</comment>
<organism evidence="1 2">
    <name type="scientific">Pseudomonas syringae pv. pisi str. 1704B</name>
    <dbReference type="NCBI Taxonomy" id="629263"/>
    <lineage>
        <taxon>Bacteria</taxon>
        <taxon>Pseudomonadati</taxon>
        <taxon>Pseudomonadota</taxon>
        <taxon>Gammaproteobacteria</taxon>
        <taxon>Pseudomonadales</taxon>
        <taxon>Pseudomonadaceae</taxon>
        <taxon>Pseudomonas</taxon>
        <taxon>Pseudomonas syringae</taxon>
    </lineage>
</organism>
<dbReference type="Proteomes" id="UP000004986">
    <property type="component" value="Unassembled WGS sequence"/>
</dbReference>
<name>F3GNV9_PSESJ</name>
<protein>
    <submittedName>
        <fullName evidence="1">Filamentous hemagglutinin, intein-containing</fullName>
    </submittedName>
</protein>
<proteinExistence type="predicted"/>